<sequence length="70" mass="7961">DRPRGTAHHDRGVPAAHAHAERRRDARLLRCLAVRHRARRRPRRRPPGIHRPRAGGRAPDHRRGPGGTGR</sequence>
<dbReference type="AlphaFoldDB" id="A0A6J4JKI8"/>
<name>A0A6J4JKI8_9ACTN</name>
<organism evidence="2">
    <name type="scientific">uncultured Blastococcus sp</name>
    <dbReference type="NCBI Taxonomy" id="217144"/>
    <lineage>
        <taxon>Bacteria</taxon>
        <taxon>Bacillati</taxon>
        <taxon>Actinomycetota</taxon>
        <taxon>Actinomycetes</taxon>
        <taxon>Geodermatophilales</taxon>
        <taxon>Geodermatophilaceae</taxon>
        <taxon>Blastococcus</taxon>
        <taxon>environmental samples</taxon>
    </lineage>
</organism>
<evidence type="ECO:0000313" key="2">
    <source>
        <dbReference type="EMBL" id="CAA9280658.1"/>
    </source>
</evidence>
<feature type="region of interest" description="Disordered" evidence="1">
    <location>
        <begin position="1"/>
        <end position="70"/>
    </location>
</feature>
<reference evidence="2" key="1">
    <citation type="submission" date="2020-02" db="EMBL/GenBank/DDBJ databases">
        <authorList>
            <person name="Meier V. D."/>
        </authorList>
    </citation>
    <scope>NUCLEOTIDE SEQUENCE</scope>
    <source>
        <strain evidence="2">AVDCRST_MAG57</strain>
    </source>
</reference>
<feature type="compositionally biased region" description="Basic residues" evidence="1">
    <location>
        <begin position="33"/>
        <end position="54"/>
    </location>
</feature>
<dbReference type="EMBL" id="CADCTI010000307">
    <property type="protein sequence ID" value="CAA9280658.1"/>
    <property type="molecule type" value="Genomic_DNA"/>
</dbReference>
<protein>
    <submittedName>
        <fullName evidence="2">Uncharacterized protein</fullName>
    </submittedName>
</protein>
<feature type="non-terminal residue" evidence="2">
    <location>
        <position position="1"/>
    </location>
</feature>
<evidence type="ECO:0000256" key="1">
    <source>
        <dbReference type="SAM" id="MobiDB-lite"/>
    </source>
</evidence>
<feature type="non-terminal residue" evidence="2">
    <location>
        <position position="70"/>
    </location>
</feature>
<feature type="compositionally biased region" description="Basic and acidic residues" evidence="1">
    <location>
        <begin position="7"/>
        <end position="28"/>
    </location>
</feature>
<proteinExistence type="predicted"/>
<accession>A0A6J4JKI8</accession>
<gene>
    <name evidence="2" type="ORF">AVDCRST_MAG57-3768</name>
</gene>